<keyword evidence="3" id="KW-1185">Reference proteome</keyword>
<feature type="region of interest" description="Disordered" evidence="1">
    <location>
        <begin position="1"/>
        <end position="65"/>
    </location>
</feature>
<accession>A0ABV0PZU2</accession>
<feature type="non-terminal residue" evidence="2">
    <location>
        <position position="1"/>
    </location>
</feature>
<dbReference type="Proteomes" id="UP001476798">
    <property type="component" value="Unassembled WGS sequence"/>
</dbReference>
<proteinExistence type="predicted"/>
<feature type="region of interest" description="Disordered" evidence="1">
    <location>
        <begin position="119"/>
        <end position="138"/>
    </location>
</feature>
<feature type="region of interest" description="Disordered" evidence="1">
    <location>
        <begin position="146"/>
        <end position="165"/>
    </location>
</feature>
<feature type="compositionally biased region" description="Polar residues" evidence="1">
    <location>
        <begin position="47"/>
        <end position="58"/>
    </location>
</feature>
<organism evidence="2 3">
    <name type="scientific">Goodea atripinnis</name>
    <dbReference type="NCBI Taxonomy" id="208336"/>
    <lineage>
        <taxon>Eukaryota</taxon>
        <taxon>Metazoa</taxon>
        <taxon>Chordata</taxon>
        <taxon>Craniata</taxon>
        <taxon>Vertebrata</taxon>
        <taxon>Euteleostomi</taxon>
        <taxon>Actinopterygii</taxon>
        <taxon>Neopterygii</taxon>
        <taxon>Teleostei</taxon>
        <taxon>Neoteleostei</taxon>
        <taxon>Acanthomorphata</taxon>
        <taxon>Ovalentaria</taxon>
        <taxon>Atherinomorphae</taxon>
        <taxon>Cyprinodontiformes</taxon>
        <taxon>Goodeidae</taxon>
        <taxon>Goodea</taxon>
    </lineage>
</organism>
<gene>
    <name evidence="2" type="ORF">GOODEAATRI_020562</name>
</gene>
<evidence type="ECO:0000313" key="2">
    <source>
        <dbReference type="EMBL" id="MEQ2188994.1"/>
    </source>
</evidence>
<feature type="compositionally biased region" description="Polar residues" evidence="1">
    <location>
        <begin position="15"/>
        <end position="38"/>
    </location>
</feature>
<comment type="caution">
    <text evidence="2">The sequence shown here is derived from an EMBL/GenBank/DDBJ whole genome shotgun (WGS) entry which is preliminary data.</text>
</comment>
<evidence type="ECO:0000313" key="3">
    <source>
        <dbReference type="Proteomes" id="UP001476798"/>
    </source>
</evidence>
<reference evidence="2 3" key="1">
    <citation type="submission" date="2021-06" db="EMBL/GenBank/DDBJ databases">
        <authorList>
            <person name="Palmer J.M."/>
        </authorList>
    </citation>
    <scope>NUCLEOTIDE SEQUENCE [LARGE SCALE GENOMIC DNA]</scope>
    <source>
        <strain evidence="2 3">GA_2019</strain>
        <tissue evidence="2">Muscle</tissue>
    </source>
</reference>
<dbReference type="EMBL" id="JAHRIO010091887">
    <property type="protein sequence ID" value="MEQ2188994.1"/>
    <property type="molecule type" value="Genomic_DNA"/>
</dbReference>
<sequence length="265" mass="28474">DFSPALFNSAPILPSGSSMSNQLAPQLNSDSSPGQPSSMGVRPNQDGVLTSSPANSGTKGLENDKDGYVQQLRRCSDTGCSLHQINLLLFFSAFRLKSSLLLTSASKIEPMKALDSRFTERSKATPGIPSAISSTAGLTPLERPKDAVSALKDTKTKEETSSDSEDKMAAINKNLTFAKRKPELLLDGGEVVEKRKKGRPRKDKMAATVPQTFTQVSMEPSVFLEVENEVSLVAGSKLSQLRCSRDGRDWNTLLPSSVLIAAGSR</sequence>
<evidence type="ECO:0000256" key="1">
    <source>
        <dbReference type="SAM" id="MobiDB-lite"/>
    </source>
</evidence>
<protein>
    <submittedName>
        <fullName evidence="2">Uncharacterized protein</fullName>
    </submittedName>
</protein>
<name>A0ABV0PZU2_9TELE</name>